<dbReference type="PROSITE" id="PS50405">
    <property type="entry name" value="GST_CTER"/>
    <property type="match status" value="1"/>
</dbReference>
<dbReference type="PANTHER" id="PTHR11571">
    <property type="entry name" value="GLUTATHIONE S-TRANSFERASE"/>
    <property type="match status" value="1"/>
</dbReference>
<dbReference type="SFLD" id="SFLDG01205">
    <property type="entry name" value="AMPS.1"/>
    <property type="match status" value="1"/>
</dbReference>
<dbReference type="FunFam" id="1.20.1050.10:FF:000003">
    <property type="entry name" value="Glutathione S-transferase 2"/>
    <property type="match status" value="1"/>
</dbReference>
<reference evidence="8" key="4">
    <citation type="submission" date="2025-09" db="UniProtKB">
        <authorList>
            <consortium name="Ensembl"/>
        </authorList>
    </citation>
    <scope>IDENTIFICATION</scope>
</reference>
<dbReference type="PROSITE" id="PS50404">
    <property type="entry name" value="GST_NTER"/>
    <property type="match status" value="1"/>
</dbReference>
<evidence type="ECO:0000256" key="5">
    <source>
        <dbReference type="ARBA" id="ARBA00047960"/>
    </source>
</evidence>
<comment type="catalytic activity">
    <reaction evidence="5">
        <text>RX + glutathione = an S-substituted glutathione + a halide anion + H(+)</text>
        <dbReference type="Rhea" id="RHEA:16437"/>
        <dbReference type="ChEBI" id="CHEBI:15378"/>
        <dbReference type="ChEBI" id="CHEBI:16042"/>
        <dbReference type="ChEBI" id="CHEBI:17792"/>
        <dbReference type="ChEBI" id="CHEBI:57925"/>
        <dbReference type="ChEBI" id="CHEBI:90779"/>
        <dbReference type="EC" id="2.5.1.18"/>
    </reaction>
</comment>
<evidence type="ECO:0000313" key="8">
    <source>
        <dbReference type="Ensembl" id="ENSCINP00000030437.1"/>
    </source>
</evidence>
<protein>
    <recommendedName>
        <fullName evidence="3">glutathione transferase</fullName>
        <ecNumber evidence="3">2.5.1.18</ecNumber>
    </recommendedName>
</protein>
<feature type="domain" description="GST N-terminal" evidence="6">
    <location>
        <begin position="2"/>
        <end position="89"/>
    </location>
</feature>
<dbReference type="HOGENOM" id="CLU_039475_2_0_1"/>
<dbReference type="SFLD" id="SFLDS00019">
    <property type="entry name" value="Glutathione_Transferase_(cytos"/>
    <property type="match status" value="1"/>
</dbReference>
<dbReference type="EMBL" id="EAAA01000386">
    <property type="status" value="NOT_ANNOTATED_CDS"/>
    <property type="molecule type" value="Genomic_DNA"/>
</dbReference>
<dbReference type="Gene3D" id="3.40.30.10">
    <property type="entry name" value="Glutaredoxin"/>
    <property type="match status" value="1"/>
</dbReference>
<evidence type="ECO:0000256" key="1">
    <source>
        <dbReference type="ARBA" id="ARBA00003701"/>
    </source>
</evidence>
<feature type="domain" description="GST C-terminal" evidence="7">
    <location>
        <begin position="91"/>
        <end position="209"/>
    </location>
</feature>
<evidence type="ECO:0000259" key="7">
    <source>
        <dbReference type="PROSITE" id="PS50405"/>
    </source>
</evidence>
<dbReference type="InterPro" id="IPR010987">
    <property type="entry name" value="Glutathione-S-Trfase_C-like"/>
</dbReference>
<evidence type="ECO:0000256" key="3">
    <source>
        <dbReference type="ARBA" id="ARBA00012452"/>
    </source>
</evidence>
<dbReference type="SUPFAM" id="SSF47616">
    <property type="entry name" value="GST C-terminal domain-like"/>
    <property type="match status" value="1"/>
</dbReference>
<evidence type="ECO:0000259" key="6">
    <source>
        <dbReference type="PROSITE" id="PS50404"/>
    </source>
</evidence>
<dbReference type="InterPro" id="IPR050213">
    <property type="entry name" value="GST_superfamily"/>
</dbReference>
<evidence type="ECO:0000256" key="2">
    <source>
        <dbReference type="ARBA" id="ARBA00005861"/>
    </source>
</evidence>
<dbReference type="Pfam" id="PF14497">
    <property type="entry name" value="GST_C_3"/>
    <property type="match status" value="1"/>
</dbReference>
<organism evidence="8 9">
    <name type="scientific">Ciona intestinalis</name>
    <name type="common">Transparent sea squirt</name>
    <name type="synonym">Ascidia intestinalis</name>
    <dbReference type="NCBI Taxonomy" id="7719"/>
    <lineage>
        <taxon>Eukaryota</taxon>
        <taxon>Metazoa</taxon>
        <taxon>Chordata</taxon>
        <taxon>Tunicata</taxon>
        <taxon>Ascidiacea</taxon>
        <taxon>Phlebobranchia</taxon>
        <taxon>Cionidae</taxon>
        <taxon>Ciona</taxon>
    </lineage>
</organism>
<comment type="function">
    <text evidence="1">Conjugation of reduced glutathione to a wide number of exogenous and endogenous hydrophobic electrophiles.</text>
</comment>
<dbReference type="InterPro" id="IPR004045">
    <property type="entry name" value="Glutathione_S-Trfase_N"/>
</dbReference>
<dbReference type="AlphaFoldDB" id="H2XLA5"/>
<reference evidence="8" key="3">
    <citation type="submission" date="2025-08" db="UniProtKB">
        <authorList>
            <consortium name="Ensembl"/>
        </authorList>
    </citation>
    <scope>IDENTIFICATION</scope>
</reference>
<dbReference type="Proteomes" id="UP000008144">
    <property type="component" value="Chromosome 1"/>
</dbReference>
<dbReference type="InterPro" id="IPR036249">
    <property type="entry name" value="Thioredoxin-like_sf"/>
</dbReference>
<dbReference type="PANTHER" id="PTHR11571:SF222">
    <property type="entry name" value="GLUTATHIONE TRANSFERASE"/>
    <property type="match status" value="1"/>
</dbReference>
<dbReference type="PRINTS" id="PR01267">
    <property type="entry name" value="GSTRNSFRASEM"/>
</dbReference>
<dbReference type="GeneTree" id="ENSGT00940000166100"/>
<accession>H2XLA5</accession>
<evidence type="ECO:0000256" key="4">
    <source>
        <dbReference type="ARBA" id="ARBA00022679"/>
    </source>
</evidence>
<keyword evidence="4" id="KW-0808">Transferase</keyword>
<proteinExistence type="inferred from homology"/>
<dbReference type="OMA" id="HLRERRW"/>
<sequence length="224" mass="26443">MSKISFGYWDIRGRGQSIRLMLEYLALDYEEVRYPRGDAPEFDCSEWLAAKPNLNLEFPNVPYLVDGEVRITESWAIMKHLGYKGNLMPETVAQRIRCDMAEGVLEDFRVRFARLCYNPNFENLIEEYLTFMNTKLVYFDGFLKEAKWLSGQKLTYVDFLFCEVLDQIRLCFPGCLKPYDNVTSYLERFDSLEGIVAYRTSDRYRKFPINSKIAAWRGMEERKV</sequence>
<dbReference type="InterPro" id="IPR036282">
    <property type="entry name" value="Glutathione-S-Trfase_C_sf"/>
</dbReference>
<dbReference type="GO" id="GO:0006749">
    <property type="term" value="P:glutathione metabolic process"/>
    <property type="evidence" value="ECO:0000318"/>
    <property type="project" value="GO_Central"/>
</dbReference>
<dbReference type="InParanoid" id="H2XLA5"/>
<evidence type="ECO:0000313" key="9">
    <source>
        <dbReference type="Proteomes" id="UP000008144"/>
    </source>
</evidence>
<dbReference type="Pfam" id="PF02798">
    <property type="entry name" value="GST_N"/>
    <property type="match status" value="1"/>
</dbReference>
<comment type="similarity">
    <text evidence="2">Belongs to the GST superfamily. Mu family.</text>
</comment>
<dbReference type="SFLD" id="SFLDG00363">
    <property type="entry name" value="AMPS_(cytGST):_Alpha-__Mu-__Pi"/>
    <property type="match status" value="1"/>
</dbReference>
<dbReference type="SUPFAM" id="SSF52833">
    <property type="entry name" value="Thioredoxin-like"/>
    <property type="match status" value="1"/>
</dbReference>
<reference evidence="8" key="2">
    <citation type="journal article" date="2008" name="Genome Biol.">
        <title>Improved genome assembly and evidence-based global gene model set for the chordate Ciona intestinalis: new insight into intron and operon populations.</title>
        <authorList>
            <person name="Satou Y."/>
            <person name="Mineta K."/>
            <person name="Ogasawara M."/>
            <person name="Sasakura Y."/>
            <person name="Shoguchi E."/>
            <person name="Ueno K."/>
            <person name="Yamada L."/>
            <person name="Matsumoto J."/>
            <person name="Wasserscheid J."/>
            <person name="Dewar K."/>
            <person name="Wiley G.B."/>
            <person name="Macmil S.L."/>
            <person name="Roe B.A."/>
            <person name="Zeller R.W."/>
            <person name="Hastings K.E."/>
            <person name="Lemaire P."/>
            <person name="Lindquist E."/>
            <person name="Endo T."/>
            <person name="Hotta K."/>
            <person name="Inaba K."/>
        </authorList>
    </citation>
    <scope>NUCLEOTIDE SEQUENCE [LARGE SCALE GENOMIC DNA]</scope>
    <source>
        <strain evidence="8">wild type</strain>
    </source>
</reference>
<keyword evidence="9" id="KW-1185">Reference proteome</keyword>
<dbReference type="Gene3D" id="1.20.1050.10">
    <property type="match status" value="1"/>
</dbReference>
<dbReference type="InterPro" id="IPR004046">
    <property type="entry name" value="GST_C"/>
</dbReference>
<dbReference type="GO" id="GO:0004364">
    <property type="term" value="F:glutathione transferase activity"/>
    <property type="evidence" value="ECO:0000318"/>
    <property type="project" value="GO_Central"/>
</dbReference>
<reference evidence="9" key="1">
    <citation type="journal article" date="2002" name="Science">
        <title>The draft genome of Ciona intestinalis: insights into chordate and vertebrate origins.</title>
        <authorList>
            <person name="Dehal P."/>
            <person name="Satou Y."/>
            <person name="Campbell R.K."/>
            <person name="Chapman J."/>
            <person name="Degnan B."/>
            <person name="De Tomaso A."/>
            <person name="Davidson B."/>
            <person name="Di Gregorio A."/>
            <person name="Gelpke M."/>
            <person name="Goodstein D.M."/>
            <person name="Harafuji N."/>
            <person name="Hastings K.E."/>
            <person name="Ho I."/>
            <person name="Hotta K."/>
            <person name="Huang W."/>
            <person name="Kawashima T."/>
            <person name="Lemaire P."/>
            <person name="Martinez D."/>
            <person name="Meinertzhagen I.A."/>
            <person name="Necula S."/>
            <person name="Nonaka M."/>
            <person name="Putnam N."/>
            <person name="Rash S."/>
            <person name="Saiga H."/>
            <person name="Satake M."/>
            <person name="Terry A."/>
            <person name="Yamada L."/>
            <person name="Wang H.G."/>
            <person name="Awazu S."/>
            <person name="Azumi K."/>
            <person name="Boore J."/>
            <person name="Branno M."/>
            <person name="Chin-Bow S."/>
            <person name="DeSantis R."/>
            <person name="Doyle S."/>
            <person name="Francino P."/>
            <person name="Keys D.N."/>
            <person name="Haga S."/>
            <person name="Hayashi H."/>
            <person name="Hino K."/>
            <person name="Imai K.S."/>
            <person name="Inaba K."/>
            <person name="Kano S."/>
            <person name="Kobayashi K."/>
            <person name="Kobayashi M."/>
            <person name="Lee B.I."/>
            <person name="Makabe K.W."/>
            <person name="Manohar C."/>
            <person name="Matassi G."/>
            <person name="Medina M."/>
            <person name="Mochizuki Y."/>
            <person name="Mount S."/>
            <person name="Morishita T."/>
            <person name="Miura S."/>
            <person name="Nakayama A."/>
            <person name="Nishizaka S."/>
            <person name="Nomoto H."/>
            <person name="Ohta F."/>
            <person name="Oishi K."/>
            <person name="Rigoutsos I."/>
            <person name="Sano M."/>
            <person name="Sasaki A."/>
            <person name="Sasakura Y."/>
            <person name="Shoguchi E."/>
            <person name="Shin-i T."/>
            <person name="Spagnuolo A."/>
            <person name="Stainier D."/>
            <person name="Suzuki M.M."/>
            <person name="Tassy O."/>
            <person name="Takatori N."/>
            <person name="Tokuoka M."/>
            <person name="Yagi K."/>
            <person name="Yoshizaki F."/>
            <person name="Wada S."/>
            <person name="Zhang C."/>
            <person name="Hyatt P.D."/>
            <person name="Larimer F."/>
            <person name="Detter C."/>
            <person name="Doggett N."/>
            <person name="Glavina T."/>
            <person name="Hawkins T."/>
            <person name="Richardson P."/>
            <person name="Lucas S."/>
            <person name="Kohara Y."/>
            <person name="Levine M."/>
            <person name="Satoh N."/>
            <person name="Rokhsar D.S."/>
        </authorList>
    </citation>
    <scope>NUCLEOTIDE SEQUENCE [LARGE SCALE GENOMIC DNA]</scope>
</reference>
<dbReference type="EC" id="2.5.1.18" evidence="3"/>
<dbReference type="InterPro" id="IPR040079">
    <property type="entry name" value="Glutathione_S-Trfase"/>
</dbReference>
<name>H2XLA5_CIOIN</name>
<dbReference type="InterPro" id="IPR003081">
    <property type="entry name" value="GST_mu"/>
</dbReference>
<dbReference type="Ensembl" id="ENSCINT00000031045.1">
    <property type="protein sequence ID" value="ENSCINP00000030437.1"/>
    <property type="gene ID" value="ENSCING00000018252.1"/>
</dbReference>
<dbReference type="GO" id="GO:0042802">
    <property type="term" value="F:identical protein binding"/>
    <property type="evidence" value="ECO:0007669"/>
    <property type="project" value="UniProtKB-ARBA"/>
</dbReference>